<proteinExistence type="predicted"/>
<comment type="caution">
    <text evidence="2">The sequence shown here is derived from an EMBL/GenBank/DDBJ whole genome shotgun (WGS) entry which is preliminary data.</text>
</comment>
<feature type="compositionally biased region" description="Basic and acidic residues" evidence="1">
    <location>
        <begin position="54"/>
        <end position="102"/>
    </location>
</feature>
<dbReference type="EMBL" id="CAUYUJ010000015">
    <property type="protein sequence ID" value="CAK0788242.1"/>
    <property type="molecule type" value="Genomic_DNA"/>
</dbReference>
<feature type="compositionally biased region" description="Basic and acidic residues" evidence="1">
    <location>
        <begin position="109"/>
        <end position="199"/>
    </location>
</feature>
<sequence length="468" mass="51434">HLLLKLLRTDQRLAAQDLGPAGSSEGASEAWAAAERLRLDAEGARASACKAFHRAREAEGEAKEAARRAAKEEEEEQEKKKDKERETERHRAAAEEERRGAAEGEEQLAAERRQEEERRVAEEMKRQAVEEMERRRAADRRREEERRAAEEMKRQAAEEMERRRRKEERRAVEERGAAMERQAAEQEERRRRAAQDALREAAAQSDMEKITAAIQEGRASGLADGDADMKAARRRGHDLMVSAIDAGIKAQREKSNQAWGALEAAVLDADPGALREAVAHARRFGVDRQAIAIAEQKIEAEAWEALEAANAGGDLPALHQHSVSEEAVAEQESAEGEASRDAVVVVLVIGALDVGWLDVAARSCQRRGDVPGRQSSTNGLPQLLGGGAPLAPLSPPVQRRPVLRGFLGAVLGRAQRACSRESLPAAHVAFRERSPAATGRRIGLSDPLLYPLDWLTRARDSDKLADGV</sequence>
<name>A0ABN9P6F1_9DINO</name>
<organism evidence="2 3">
    <name type="scientific">Prorocentrum cordatum</name>
    <dbReference type="NCBI Taxonomy" id="2364126"/>
    <lineage>
        <taxon>Eukaryota</taxon>
        <taxon>Sar</taxon>
        <taxon>Alveolata</taxon>
        <taxon>Dinophyceae</taxon>
        <taxon>Prorocentrales</taxon>
        <taxon>Prorocentraceae</taxon>
        <taxon>Prorocentrum</taxon>
    </lineage>
</organism>
<feature type="non-terminal residue" evidence="2">
    <location>
        <position position="1"/>
    </location>
</feature>
<evidence type="ECO:0000256" key="1">
    <source>
        <dbReference type="SAM" id="MobiDB-lite"/>
    </source>
</evidence>
<dbReference type="Proteomes" id="UP001189429">
    <property type="component" value="Unassembled WGS sequence"/>
</dbReference>
<reference evidence="2" key="1">
    <citation type="submission" date="2023-10" db="EMBL/GenBank/DDBJ databases">
        <authorList>
            <person name="Chen Y."/>
            <person name="Shah S."/>
            <person name="Dougan E. K."/>
            <person name="Thang M."/>
            <person name="Chan C."/>
        </authorList>
    </citation>
    <scope>NUCLEOTIDE SEQUENCE [LARGE SCALE GENOMIC DNA]</scope>
</reference>
<accession>A0ABN9P6F1</accession>
<protein>
    <submittedName>
        <fullName evidence="2">Uncharacterized protein</fullName>
    </submittedName>
</protein>
<feature type="region of interest" description="Disordered" evidence="1">
    <location>
        <begin position="51"/>
        <end position="207"/>
    </location>
</feature>
<evidence type="ECO:0000313" key="3">
    <source>
        <dbReference type="Proteomes" id="UP001189429"/>
    </source>
</evidence>
<keyword evidence="3" id="KW-1185">Reference proteome</keyword>
<gene>
    <name evidence="2" type="ORF">PCOR1329_LOCUS180</name>
</gene>
<evidence type="ECO:0000313" key="2">
    <source>
        <dbReference type="EMBL" id="CAK0788242.1"/>
    </source>
</evidence>